<reference evidence="3" key="3">
    <citation type="submission" date="2025-08" db="UniProtKB">
        <authorList>
            <consortium name="RefSeq"/>
        </authorList>
    </citation>
    <scope>IDENTIFICATION</scope>
    <source>
        <strain evidence="3">CBS 342.82</strain>
    </source>
</reference>
<keyword evidence="1" id="KW-0732">Signal</keyword>
<keyword evidence="2" id="KW-1185">Reference proteome</keyword>
<feature type="chain" id="PRO_5027011568" evidence="1">
    <location>
        <begin position="19"/>
        <end position="242"/>
    </location>
</feature>
<gene>
    <name evidence="3" type="ORF">K489DRAFT_246738</name>
</gene>
<proteinExistence type="predicted"/>
<sequence>MKFDLLLAAAIFLRVSHAEQRVASDSPSLFDPTSPNFVGNNLTIGFYPTGSNVTCNNGSKPSGALTFTTYSYNTNYVCFNVDDLITRNSSGWEVQTSNIRLKPYQKGVNYTIFNQNVYRNTNTSFTGIYIESVNNTVVAGRDAGRQVLLYNIPNCVDAVPGQGLTPANIQEQTCQTQAGGECHATPERVQSFRLGPSFNQVVRDGKCKAYEPYYQAAASMSVKTSTLAIAGSAIFAVFWTVL</sequence>
<protein>
    <submittedName>
        <fullName evidence="3">Uncharacterized protein</fullName>
    </submittedName>
</protein>
<accession>A0A6J3M346</accession>
<evidence type="ECO:0000313" key="3">
    <source>
        <dbReference type="RefSeq" id="XP_033458393.1"/>
    </source>
</evidence>
<dbReference type="AlphaFoldDB" id="A0A6J3M346"/>
<dbReference type="RefSeq" id="XP_033458393.1">
    <property type="nucleotide sequence ID" value="XM_033599918.1"/>
</dbReference>
<dbReference type="OrthoDB" id="3878372at2759"/>
<reference evidence="3" key="1">
    <citation type="submission" date="2020-01" db="EMBL/GenBank/DDBJ databases">
        <authorList>
            <consortium name="DOE Joint Genome Institute"/>
            <person name="Haridas S."/>
            <person name="Albert R."/>
            <person name="Binder M."/>
            <person name="Bloem J."/>
            <person name="Labutti K."/>
            <person name="Salamov A."/>
            <person name="Andreopoulos B."/>
            <person name="Baker S.E."/>
            <person name="Barry K."/>
            <person name="Bills G."/>
            <person name="Bluhm B.H."/>
            <person name="Cannon C."/>
            <person name="Castanera R."/>
            <person name="Culley D.E."/>
            <person name="Daum C."/>
            <person name="Ezra D."/>
            <person name="Gonzalez J.B."/>
            <person name="Henrissat B."/>
            <person name="Kuo A."/>
            <person name="Liang C."/>
            <person name="Lipzen A."/>
            <person name="Lutzoni F."/>
            <person name="Magnuson J."/>
            <person name="Mondo S."/>
            <person name="Nolan M."/>
            <person name="Ohm R."/>
            <person name="Pangilinan J."/>
            <person name="Park H.-J."/>
            <person name="Ramirez L."/>
            <person name="Alfaro M."/>
            <person name="Sun H."/>
            <person name="Tritt A."/>
            <person name="Yoshinaga Y."/>
            <person name="Zwiers L.-H."/>
            <person name="Turgeon B.G."/>
            <person name="Goodwin S.B."/>
            <person name="Spatafora J.W."/>
            <person name="Crous P.W."/>
            <person name="Grigoriev I.V."/>
        </authorList>
    </citation>
    <scope>NUCLEOTIDE SEQUENCE</scope>
    <source>
        <strain evidence="3">CBS 342.82</strain>
    </source>
</reference>
<evidence type="ECO:0000313" key="2">
    <source>
        <dbReference type="Proteomes" id="UP000504637"/>
    </source>
</evidence>
<organism evidence="3">
    <name type="scientific">Dissoconium aciculare CBS 342.82</name>
    <dbReference type="NCBI Taxonomy" id="1314786"/>
    <lineage>
        <taxon>Eukaryota</taxon>
        <taxon>Fungi</taxon>
        <taxon>Dikarya</taxon>
        <taxon>Ascomycota</taxon>
        <taxon>Pezizomycotina</taxon>
        <taxon>Dothideomycetes</taxon>
        <taxon>Dothideomycetidae</taxon>
        <taxon>Mycosphaerellales</taxon>
        <taxon>Dissoconiaceae</taxon>
        <taxon>Dissoconium</taxon>
    </lineage>
</organism>
<dbReference type="GeneID" id="54357717"/>
<reference evidence="3" key="2">
    <citation type="submission" date="2020-04" db="EMBL/GenBank/DDBJ databases">
        <authorList>
            <consortium name="NCBI Genome Project"/>
        </authorList>
    </citation>
    <scope>NUCLEOTIDE SEQUENCE</scope>
    <source>
        <strain evidence="3">CBS 342.82</strain>
    </source>
</reference>
<name>A0A6J3M346_9PEZI</name>
<dbReference type="Proteomes" id="UP000504637">
    <property type="component" value="Unplaced"/>
</dbReference>
<evidence type="ECO:0000256" key="1">
    <source>
        <dbReference type="SAM" id="SignalP"/>
    </source>
</evidence>
<feature type="signal peptide" evidence="1">
    <location>
        <begin position="1"/>
        <end position="18"/>
    </location>
</feature>